<dbReference type="GO" id="GO:0004252">
    <property type="term" value="F:serine-type endopeptidase activity"/>
    <property type="evidence" value="ECO:0007669"/>
    <property type="project" value="InterPro"/>
</dbReference>
<dbReference type="Gene3D" id="3.20.190.20">
    <property type="match status" value="1"/>
</dbReference>
<dbReference type="Gene3D" id="2.30.42.10">
    <property type="match status" value="1"/>
</dbReference>
<accession>A0A815BU08</accession>
<dbReference type="Pfam" id="PF17815">
    <property type="entry name" value="PDZ_3"/>
    <property type="match status" value="1"/>
</dbReference>
<feature type="compositionally biased region" description="Basic and acidic residues" evidence="5">
    <location>
        <begin position="1"/>
        <end position="14"/>
    </location>
</feature>
<evidence type="ECO:0000259" key="6">
    <source>
        <dbReference type="Pfam" id="PF17815"/>
    </source>
</evidence>
<dbReference type="PANTHER" id="PTHR45980">
    <property type="match status" value="1"/>
</dbReference>
<dbReference type="PANTHER" id="PTHR45980:SF9">
    <property type="entry name" value="PROTEASE DO-LIKE 10, MITOCHONDRIAL-RELATED"/>
    <property type="match status" value="1"/>
</dbReference>
<dbReference type="InterPro" id="IPR041517">
    <property type="entry name" value="DEGP_PDZ"/>
</dbReference>
<name>A0A815BU08_9BILA</name>
<dbReference type="EMBL" id="CAJNOE010000570">
    <property type="protein sequence ID" value="CAF1274496.1"/>
    <property type="molecule type" value="Genomic_DNA"/>
</dbReference>
<evidence type="ECO:0000256" key="3">
    <source>
        <dbReference type="ARBA" id="ARBA00022801"/>
    </source>
</evidence>
<gene>
    <name evidence="7" type="ORF">IZO911_LOCUS32614</name>
    <name evidence="8" type="ORF">KXQ929_LOCUS24904</name>
</gene>
<dbReference type="InterPro" id="IPR001940">
    <property type="entry name" value="Peptidase_S1C"/>
</dbReference>
<comment type="caution">
    <text evidence="7">The sequence shown here is derived from an EMBL/GenBank/DDBJ whole genome shotgun (WGS) entry which is preliminary data.</text>
</comment>
<dbReference type="GO" id="GO:0006508">
    <property type="term" value="P:proteolysis"/>
    <property type="evidence" value="ECO:0007669"/>
    <property type="project" value="UniProtKB-KW"/>
</dbReference>
<evidence type="ECO:0000256" key="5">
    <source>
        <dbReference type="SAM" id="MobiDB-lite"/>
    </source>
</evidence>
<feature type="domain" description="Protease Do-like PDZ" evidence="6">
    <location>
        <begin position="388"/>
        <end position="537"/>
    </location>
</feature>
<dbReference type="Proteomes" id="UP000663860">
    <property type="component" value="Unassembled WGS sequence"/>
</dbReference>
<evidence type="ECO:0000313" key="7">
    <source>
        <dbReference type="EMBL" id="CAF1274496.1"/>
    </source>
</evidence>
<dbReference type="Proteomes" id="UP000663868">
    <property type="component" value="Unassembled WGS sequence"/>
</dbReference>
<evidence type="ECO:0000256" key="4">
    <source>
        <dbReference type="ARBA" id="ARBA00022825"/>
    </source>
</evidence>
<protein>
    <recommendedName>
        <fullName evidence="6">Protease Do-like PDZ domain-containing protein</fullName>
    </recommendedName>
</protein>
<organism evidence="7 9">
    <name type="scientific">Adineta steineri</name>
    <dbReference type="NCBI Taxonomy" id="433720"/>
    <lineage>
        <taxon>Eukaryota</taxon>
        <taxon>Metazoa</taxon>
        <taxon>Spiralia</taxon>
        <taxon>Gnathifera</taxon>
        <taxon>Rotifera</taxon>
        <taxon>Eurotatoria</taxon>
        <taxon>Bdelloidea</taxon>
        <taxon>Adinetida</taxon>
        <taxon>Adinetidae</taxon>
        <taxon>Adineta</taxon>
    </lineage>
</organism>
<dbReference type="InterPro" id="IPR036034">
    <property type="entry name" value="PDZ_sf"/>
</dbReference>
<evidence type="ECO:0000256" key="1">
    <source>
        <dbReference type="ARBA" id="ARBA00010541"/>
    </source>
</evidence>
<keyword evidence="2" id="KW-0645">Protease</keyword>
<dbReference type="InterPro" id="IPR009003">
    <property type="entry name" value="Peptidase_S1_PA"/>
</dbReference>
<sequence>MERNNDQPEGHLDSSTDELSSSIKKQLSFRDDIEKDQQQHQSPPLLKQQLSTVSVCSLLDVETNHETIESLQLLLSSVVKIFCNSIPCNFTSPWQVRPQNTSTLSGFIIKDRRILSNAHGVSNQVTIRIQKHGDPKKYPGRMLHIAHECDLAILTVDNDQFWNNVEPLTFSDQMPRLQESIIVVGYPIGGDNLSVTKGVVSRVSMSFYTHSLEYLLNIQIDAAINSGNSGGPAIQGKQVVGMSFETMGGAQSVGYIIPVLVIKHLLNDIEKHGRYTAFPRMLFRYQSMENSSYRKYLKLNDDQHGILVTSIEPACILSKILQKDDVIMAIDDKTIADDGTIYFRRGERLNFQHVMKLKFVGDTITFKIIREGREITLATSLDNFPALVPFHSHDKRPEYLIYAGIVFTVLTRFYLREFSRYHWGEKAPKHLVSLACNGKLQNLTQQIVVISQILADDVNYGIDSDITEAVLKTVNGIEINNIKHLAEVIDEISNKEDDGFIRFETESEEFIVIQCKEARQSEERILTQNSITHARSENLR</sequence>
<reference evidence="7" key="1">
    <citation type="submission" date="2021-02" db="EMBL/GenBank/DDBJ databases">
        <authorList>
            <person name="Nowell W R."/>
        </authorList>
    </citation>
    <scope>NUCLEOTIDE SEQUENCE</scope>
</reference>
<dbReference type="Gene3D" id="2.40.10.120">
    <property type="match status" value="1"/>
</dbReference>
<evidence type="ECO:0000313" key="8">
    <source>
        <dbReference type="EMBL" id="CAF3938792.1"/>
    </source>
</evidence>
<evidence type="ECO:0000313" key="9">
    <source>
        <dbReference type="Proteomes" id="UP000663860"/>
    </source>
</evidence>
<dbReference type="InterPro" id="IPR046449">
    <property type="entry name" value="DEGP_PDZ_sf"/>
</dbReference>
<evidence type="ECO:0000256" key="2">
    <source>
        <dbReference type="ARBA" id="ARBA00022670"/>
    </source>
</evidence>
<dbReference type="SUPFAM" id="SSF50494">
    <property type="entry name" value="Trypsin-like serine proteases"/>
    <property type="match status" value="1"/>
</dbReference>
<feature type="region of interest" description="Disordered" evidence="5">
    <location>
        <begin position="1"/>
        <end position="23"/>
    </location>
</feature>
<dbReference type="Pfam" id="PF13365">
    <property type="entry name" value="Trypsin_2"/>
    <property type="match status" value="1"/>
</dbReference>
<proteinExistence type="inferred from homology"/>
<dbReference type="PRINTS" id="PR00834">
    <property type="entry name" value="PROTEASES2C"/>
</dbReference>
<comment type="similarity">
    <text evidence="1">Belongs to the peptidase S1C family.</text>
</comment>
<dbReference type="EMBL" id="CAJOBB010002110">
    <property type="protein sequence ID" value="CAF3938792.1"/>
    <property type="molecule type" value="Genomic_DNA"/>
</dbReference>
<dbReference type="SUPFAM" id="SSF50156">
    <property type="entry name" value="PDZ domain-like"/>
    <property type="match status" value="1"/>
</dbReference>
<dbReference type="AlphaFoldDB" id="A0A815BU08"/>
<keyword evidence="4" id="KW-0720">Serine protease</keyword>
<keyword evidence="3" id="KW-0378">Hydrolase</keyword>